<dbReference type="EMBL" id="BA000038">
    <property type="protein sequence ID" value="BAC97379.1"/>
    <property type="molecule type" value="Genomic_DNA"/>
</dbReference>
<evidence type="ECO:0000313" key="2">
    <source>
        <dbReference type="Proteomes" id="UP000002675"/>
    </source>
</evidence>
<evidence type="ECO:0000313" key="1">
    <source>
        <dbReference type="EMBL" id="BAC97379.1"/>
    </source>
</evidence>
<reference evidence="1 2" key="1">
    <citation type="journal article" date="2003" name="Genome Res.">
        <title>Comparative genome analysis of Vibrio vulnificus, a marine pathogen.</title>
        <authorList>
            <person name="Chen C.Y."/>
            <person name="Wu K.M."/>
            <person name="Chang Y.C."/>
            <person name="Chang C.H."/>
            <person name="Tsai H.C."/>
            <person name="Liao T.L."/>
            <person name="Liu Y.M."/>
            <person name="Chen H.J."/>
            <person name="Shen A.B."/>
            <person name="Li J.C."/>
            <person name="Su T.L."/>
            <person name="Shao C.P."/>
            <person name="Lee C.T."/>
            <person name="Hor L.I."/>
            <person name="Tsai S.F."/>
        </authorList>
    </citation>
    <scope>NUCLEOTIDE SEQUENCE [LARGE SCALE GENOMIC DNA]</scope>
    <source>
        <strain evidence="1 2">YJ016</strain>
    </source>
</reference>
<gene>
    <name evidence="1" type="ordered locus">VVA1353</name>
</gene>
<protein>
    <submittedName>
        <fullName evidence="1">Uncharacterized protein</fullName>
    </submittedName>
</protein>
<dbReference type="HOGENOM" id="CLU_3278687_0_0_6"/>
<dbReference type="Proteomes" id="UP000002675">
    <property type="component" value="Chromosome II"/>
</dbReference>
<accession>Q7MCN3</accession>
<sequence length="41" mass="4658">MKHKTRPCAFKPMALTLTTHTHSLLPKLNGHIKRGTYIADK</sequence>
<proteinExistence type="predicted"/>
<dbReference type="AlphaFoldDB" id="Q7MCN3"/>
<organism evidence="1 2">
    <name type="scientific">Vibrio vulnificus (strain YJ016)</name>
    <dbReference type="NCBI Taxonomy" id="196600"/>
    <lineage>
        <taxon>Bacteria</taxon>
        <taxon>Pseudomonadati</taxon>
        <taxon>Pseudomonadota</taxon>
        <taxon>Gammaproteobacteria</taxon>
        <taxon>Vibrionales</taxon>
        <taxon>Vibrionaceae</taxon>
        <taxon>Vibrio</taxon>
    </lineage>
</organism>
<dbReference type="KEGG" id="vvy:VVA1353"/>
<name>Q7MCN3_VIBVY</name>